<feature type="region of interest" description="Disordered" evidence="3">
    <location>
        <begin position="1052"/>
        <end position="1073"/>
    </location>
</feature>
<evidence type="ECO:0000256" key="2">
    <source>
        <dbReference type="ARBA" id="ARBA00022737"/>
    </source>
</evidence>
<dbReference type="InterPro" id="IPR015915">
    <property type="entry name" value="Kelch-typ_b-propeller"/>
</dbReference>
<dbReference type="Proteomes" id="UP001150538">
    <property type="component" value="Unassembled WGS sequence"/>
</dbReference>
<feature type="region of interest" description="Disordered" evidence="3">
    <location>
        <begin position="196"/>
        <end position="243"/>
    </location>
</feature>
<dbReference type="GO" id="GO:0005739">
    <property type="term" value="C:mitochondrion"/>
    <property type="evidence" value="ECO:0007669"/>
    <property type="project" value="TreeGrafter"/>
</dbReference>
<feature type="region of interest" description="Disordered" evidence="3">
    <location>
        <begin position="1086"/>
        <end position="1155"/>
    </location>
</feature>
<feature type="compositionally biased region" description="Polar residues" evidence="3">
    <location>
        <begin position="763"/>
        <end position="799"/>
    </location>
</feature>
<evidence type="ECO:0000313" key="5">
    <source>
        <dbReference type="Proteomes" id="UP001150538"/>
    </source>
</evidence>
<feature type="region of interest" description="Disordered" evidence="3">
    <location>
        <begin position="116"/>
        <end position="136"/>
    </location>
</feature>
<dbReference type="GO" id="GO:0005829">
    <property type="term" value="C:cytosol"/>
    <property type="evidence" value="ECO:0007669"/>
    <property type="project" value="TreeGrafter"/>
</dbReference>
<name>A0A9W8DMD3_9FUNG</name>
<feature type="compositionally biased region" description="Polar residues" evidence="3">
    <location>
        <begin position="571"/>
        <end position="590"/>
    </location>
</feature>
<feature type="region of interest" description="Disordered" evidence="3">
    <location>
        <begin position="754"/>
        <end position="799"/>
    </location>
</feature>
<dbReference type="Gene3D" id="2.120.10.80">
    <property type="entry name" value="Kelch-type beta propeller"/>
    <property type="match status" value="3"/>
</dbReference>
<organism evidence="4 5">
    <name type="scientific">Mycoemilia scoparia</name>
    <dbReference type="NCBI Taxonomy" id="417184"/>
    <lineage>
        <taxon>Eukaryota</taxon>
        <taxon>Fungi</taxon>
        <taxon>Fungi incertae sedis</taxon>
        <taxon>Zoopagomycota</taxon>
        <taxon>Kickxellomycotina</taxon>
        <taxon>Kickxellomycetes</taxon>
        <taxon>Kickxellales</taxon>
        <taxon>Kickxellaceae</taxon>
        <taxon>Mycoemilia</taxon>
    </lineage>
</organism>
<evidence type="ECO:0000256" key="1">
    <source>
        <dbReference type="ARBA" id="ARBA00022441"/>
    </source>
</evidence>
<evidence type="ECO:0000256" key="3">
    <source>
        <dbReference type="SAM" id="MobiDB-lite"/>
    </source>
</evidence>
<keyword evidence="5" id="KW-1185">Reference proteome</keyword>
<dbReference type="Gene3D" id="3.30.710.10">
    <property type="entry name" value="Potassium Channel Kv1.1, Chain A"/>
    <property type="match status" value="1"/>
</dbReference>
<feature type="compositionally biased region" description="Polar residues" evidence="3">
    <location>
        <begin position="842"/>
        <end position="855"/>
    </location>
</feature>
<accession>A0A9W8DMD3</accession>
<protein>
    <recommendedName>
        <fullName evidence="6">BTB domain-containing protein</fullName>
    </recommendedName>
</protein>
<feature type="compositionally biased region" description="Low complexity" evidence="3">
    <location>
        <begin position="1116"/>
        <end position="1130"/>
    </location>
</feature>
<dbReference type="GO" id="GO:0045454">
    <property type="term" value="P:cell redox homeostasis"/>
    <property type="evidence" value="ECO:0007669"/>
    <property type="project" value="TreeGrafter"/>
</dbReference>
<feature type="compositionally biased region" description="Polar residues" evidence="3">
    <location>
        <begin position="209"/>
        <end position="229"/>
    </location>
</feature>
<comment type="caution">
    <text evidence="4">The sequence shown here is derived from an EMBL/GenBank/DDBJ whole genome shotgun (WGS) entry which is preliminary data.</text>
</comment>
<dbReference type="OrthoDB" id="10001928at2759"/>
<feature type="region of interest" description="Disordered" evidence="3">
    <location>
        <begin position="571"/>
        <end position="595"/>
    </location>
</feature>
<feature type="compositionally biased region" description="Polar residues" evidence="3">
    <location>
        <begin position="1088"/>
        <end position="1112"/>
    </location>
</feature>
<feature type="compositionally biased region" description="Polar residues" evidence="3">
    <location>
        <begin position="980"/>
        <end position="990"/>
    </location>
</feature>
<dbReference type="PANTHER" id="PTHR43503:SF2">
    <property type="entry name" value="NEGATIVE REGULATOR OF SPORULATION MDS3-RELATED"/>
    <property type="match status" value="1"/>
</dbReference>
<feature type="region of interest" description="Disordered" evidence="3">
    <location>
        <begin position="814"/>
        <end position="1013"/>
    </location>
</feature>
<feature type="compositionally biased region" description="Acidic residues" evidence="3">
    <location>
        <begin position="116"/>
        <end position="128"/>
    </location>
</feature>
<dbReference type="AlphaFoldDB" id="A0A9W8DMD3"/>
<keyword evidence="1" id="KW-0880">Kelch repeat</keyword>
<proteinExistence type="predicted"/>
<feature type="compositionally biased region" description="Pro residues" evidence="3">
    <location>
        <begin position="998"/>
        <end position="1007"/>
    </location>
</feature>
<gene>
    <name evidence="4" type="ORF">H4219_003796</name>
</gene>
<reference evidence="4" key="1">
    <citation type="submission" date="2022-07" db="EMBL/GenBank/DDBJ databases">
        <title>Phylogenomic reconstructions and comparative analyses of Kickxellomycotina fungi.</title>
        <authorList>
            <person name="Reynolds N.K."/>
            <person name="Stajich J.E."/>
            <person name="Barry K."/>
            <person name="Grigoriev I.V."/>
            <person name="Crous P."/>
            <person name="Smith M.E."/>
        </authorList>
    </citation>
    <scope>NUCLEOTIDE SEQUENCE</scope>
    <source>
        <strain evidence="4">NBRC 100468</strain>
    </source>
</reference>
<sequence>MQESFLNPTSLYIKNIQCTGDVPPPLIGCSLTYMGSHAYLFGGRTFGIGALSGQVYACDLKTFIWKKVGPDVPTRRPQSSPLYPRLFNNSSVSKAGIDDAPFPTAGKEDIDEEYATADGEENDDDEPDASPQSTPYPRFFHTATAYKHYVIIFGGMSLTYDKSIRCNIKVILNDIAFFDTKSGTWHRPDDLKLKTIEPASQPHNGGPGRNSNQEGSTLKATGSETQLNGSSGGSGVLPSAGRAPSPRYAHLSTIVSDEYMIIVGGQDHKELYVEEMNIFNLKQMRWLEKHRFPRSVGMYRTMAIPTSSNSVYLYSNYNFNSVRRSMHVLGPPPELKVTDMSSSLKGDVLPPGLRFPIGLLLDENTMLLAGTFILGGVSHELSIWICNLRDFSWRRIPCARQFMQGSWNQAIINPLTNEYIAFGDSSRSMSQDYQRRRLNFKEVKVVDIKAFGYIPRIPKSPTYDVQCFQESVDKSKASREFLKSSQDLGFFFHTLGQFVDCELVAADGERFFINSGMLKHRLPMLSEKWLNPQNSRKSLYGYRVVLPYNKFVIHPLVQYIYTYPLDVPSISQRPGNTDPDTQDQPSSSNALPAPVEDGGLSTPMATLINILVAASQLEIEDVVDEVAAIIHSRISPENATQVFHSALLSNNNQLQAHAVIALLENKEFLIQKPEVVFGNFPKQSEKTLFSYIAPTLKSDPQFMALFDIFSPRESVDEGHDGSGGSANQQPRRNVYATNLSALAKCISELYVNSGQDDADKNEPQSARRNSKNSSIMSTTNTASFESQRIWSPNSNIPNSPALSQIEAFAARSKMQASGLKGGDKGTSLDHLKIPKSGRRRSSVNSQLSNEIVSTKGSRETASRPSPLGERPSQHNSATSTSSTSNLGPRVPSTIIEEHTSTSSDKGTKPNQLRRTSTKTDPNMPFDALGEMMKRYESLSQSSSLEISETQGSNKKSISSHLSGSSTSIPEPPRSAKLVRPSTSKSLQYNRSKTTPSTPTTPPPPMPSSPSLVGSNHQLEAKIKSPHLTSSSSNRNSLLRPFRKVVKRISGATSVTTTSAEDQHSIASASDAGSSLTNREMTILEHHQPSTPDTPLMGSISNNRTTSDSQSFHTTSKESSASSSQTESQSNEKQKSKKKSLPQKTNNVAVLAVAMK</sequence>
<dbReference type="SUPFAM" id="SSF117281">
    <property type="entry name" value="Kelch motif"/>
    <property type="match status" value="2"/>
</dbReference>
<dbReference type="EMBL" id="JANBPU010000103">
    <property type="protein sequence ID" value="KAJ1916431.1"/>
    <property type="molecule type" value="Genomic_DNA"/>
</dbReference>
<feature type="compositionally biased region" description="Low complexity" evidence="3">
    <location>
        <begin position="937"/>
        <end position="968"/>
    </location>
</feature>
<keyword evidence="2" id="KW-0677">Repeat</keyword>
<evidence type="ECO:0008006" key="6">
    <source>
        <dbReference type="Google" id="ProtNLM"/>
    </source>
</evidence>
<evidence type="ECO:0000313" key="4">
    <source>
        <dbReference type="EMBL" id="KAJ1916431.1"/>
    </source>
</evidence>
<dbReference type="PANTHER" id="PTHR43503">
    <property type="entry name" value="MCG48959-RELATED"/>
    <property type="match status" value="1"/>
</dbReference>
<dbReference type="InterPro" id="IPR011333">
    <property type="entry name" value="SKP1/BTB/POZ_sf"/>
</dbReference>
<feature type="compositionally biased region" description="Polar residues" evidence="3">
    <location>
        <begin position="908"/>
        <end position="920"/>
    </location>
</feature>
<feature type="compositionally biased region" description="Basic and acidic residues" evidence="3">
    <location>
        <begin position="821"/>
        <end position="832"/>
    </location>
</feature>